<dbReference type="OrthoDB" id="438075at2759"/>
<dbReference type="Proteomes" id="UP000604046">
    <property type="component" value="Unassembled WGS sequence"/>
</dbReference>
<evidence type="ECO:0000313" key="1">
    <source>
        <dbReference type="EMBL" id="CAE7260176.1"/>
    </source>
</evidence>
<sequence>MALLDVCYPFARKAGVVAQVPAENSAAPPVSLLAGDASLTSGDCLVLLLPGALGTAINLCGVRAIGRPLEVREANVKEADVWIGLPRVRPRDSAQLRVAAGAGEWALYPWGIISAEGSLLLKDASPRSEGVCHKSIDRIQLFASSPDSKALSQLASAYSLEGLMARSETGEEPFATLCFLGGPGPAASLADDQPFAGVVTGKAVLGSPGASTPFRAEDRTATAFHRQAAALVMLYSSSTMMPKSAGALDTGAD</sequence>
<keyword evidence="2" id="KW-1185">Reference proteome</keyword>
<gene>
    <name evidence="1" type="ORF">SNAT2548_LOCUS13582</name>
</gene>
<evidence type="ECO:0000313" key="2">
    <source>
        <dbReference type="Proteomes" id="UP000604046"/>
    </source>
</evidence>
<accession>A0A812MAI0</accession>
<organism evidence="1 2">
    <name type="scientific">Symbiodinium natans</name>
    <dbReference type="NCBI Taxonomy" id="878477"/>
    <lineage>
        <taxon>Eukaryota</taxon>
        <taxon>Sar</taxon>
        <taxon>Alveolata</taxon>
        <taxon>Dinophyceae</taxon>
        <taxon>Suessiales</taxon>
        <taxon>Symbiodiniaceae</taxon>
        <taxon>Symbiodinium</taxon>
    </lineage>
</organism>
<reference evidence="1" key="1">
    <citation type="submission" date="2021-02" db="EMBL/GenBank/DDBJ databases">
        <authorList>
            <person name="Dougan E. K."/>
            <person name="Rhodes N."/>
            <person name="Thang M."/>
            <person name="Chan C."/>
        </authorList>
    </citation>
    <scope>NUCLEOTIDE SEQUENCE</scope>
</reference>
<proteinExistence type="predicted"/>
<dbReference type="EMBL" id="CAJNDS010001446">
    <property type="protein sequence ID" value="CAE7260176.1"/>
    <property type="molecule type" value="Genomic_DNA"/>
</dbReference>
<name>A0A812MAI0_9DINO</name>
<protein>
    <submittedName>
        <fullName evidence="1">Uncharacterized protein</fullName>
    </submittedName>
</protein>
<dbReference type="AlphaFoldDB" id="A0A812MAI0"/>
<comment type="caution">
    <text evidence="1">The sequence shown here is derived from an EMBL/GenBank/DDBJ whole genome shotgun (WGS) entry which is preliminary data.</text>
</comment>